<dbReference type="EMBL" id="HBGK01046055">
    <property type="protein sequence ID" value="CAD9305773.1"/>
    <property type="molecule type" value="Transcribed_RNA"/>
</dbReference>
<sequence>MSPSVSNLSIGDNRVVRCNPSSPPPLTKHHQVNSPAQLIARKGRTDSELSWGERSLSSIEKVPQTPPSASSPRSWSEYDFDGSAPSLPCASPQPRRTRQHRRQTHVFLGDNSLHSFDDSTSSLGASLGPSTKKGGWK</sequence>
<dbReference type="AlphaFoldDB" id="A0A7S1VND3"/>
<reference evidence="2" key="1">
    <citation type="submission" date="2021-01" db="EMBL/GenBank/DDBJ databases">
        <authorList>
            <person name="Corre E."/>
            <person name="Pelletier E."/>
            <person name="Niang G."/>
            <person name="Scheremetjew M."/>
            <person name="Finn R."/>
            <person name="Kale V."/>
            <person name="Holt S."/>
            <person name="Cochrane G."/>
            <person name="Meng A."/>
            <person name="Brown T."/>
            <person name="Cohen L."/>
        </authorList>
    </citation>
    <scope>NUCLEOTIDE SEQUENCE</scope>
    <source>
        <strain evidence="2">CCMP 410</strain>
    </source>
</reference>
<name>A0A7S1VND3_9STRA</name>
<accession>A0A7S1VND3</accession>
<feature type="compositionally biased region" description="Basic residues" evidence="1">
    <location>
        <begin position="95"/>
        <end position="104"/>
    </location>
</feature>
<protein>
    <submittedName>
        <fullName evidence="2">Uncharacterized protein</fullName>
    </submittedName>
</protein>
<feature type="compositionally biased region" description="Polar residues" evidence="1">
    <location>
        <begin position="1"/>
        <end position="10"/>
    </location>
</feature>
<gene>
    <name evidence="2" type="ORF">GOCE00092_LOCUS24216</name>
</gene>
<organism evidence="2">
    <name type="scientific">Grammatophora oceanica</name>
    <dbReference type="NCBI Taxonomy" id="210454"/>
    <lineage>
        <taxon>Eukaryota</taxon>
        <taxon>Sar</taxon>
        <taxon>Stramenopiles</taxon>
        <taxon>Ochrophyta</taxon>
        <taxon>Bacillariophyta</taxon>
        <taxon>Fragilariophyceae</taxon>
        <taxon>Fragilariophycidae</taxon>
        <taxon>Rhabdonematales</taxon>
        <taxon>Grammatophoraceae</taxon>
        <taxon>Grammatophora</taxon>
    </lineage>
</organism>
<feature type="region of interest" description="Disordered" evidence="1">
    <location>
        <begin position="1"/>
        <end position="137"/>
    </location>
</feature>
<evidence type="ECO:0000256" key="1">
    <source>
        <dbReference type="SAM" id="MobiDB-lite"/>
    </source>
</evidence>
<feature type="compositionally biased region" description="Polar residues" evidence="1">
    <location>
        <begin position="112"/>
        <end position="124"/>
    </location>
</feature>
<proteinExistence type="predicted"/>
<evidence type="ECO:0000313" key="2">
    <source>
        <dbReference type="EMBL" id="CAD9305773.1"/>
    </source>
</evidence>